<evidence type="ECO:0000313" key="3">
    <source>
        <dbReference type="EMBL" id="NUU76012.1"/>
    </source>
</evidence>
<keyword evidence="2" id="KW-1133">Transmembrane helix</keyword>
<comment type="caution">
    <text evidence="3">The sequence shown here is derived from an EMBL/GenBank/DDBJ whole genome shotgun (WGS) entry which is preliminary data.</text>
</comment>
<accession>A0A7Y6ETI2</accession>
<name>A0A7Y6ETI2_9BACL</name>
<gene>
    <name evidence="3" type="ORF">HP552_12300</name>
</gene>
<keyword evidence="2" id="KW-0472">Membrane</keyword>
<dbReference type="AlphaFoldDB" id="A0A7Y6ETI2"/>
<keyword evidence="2" id="KW-0812">Transmembrane</keyword>
<evidence type="ECO:0000313" key="4">
    <source>
        <dbReference type="Proteomes" id="UP000526125"/>
    </source>
</evidence>
<sequence length="97" mass="10516">MKRISSEKNTISKYSNTPIRKKRTSPGPKRRMGHAYVRGLAVPDKTSNQSSVADAQRELDKLALIAAILALIAAVIGLYIAWKTLIIPGDNSTVVAV</sequence>
<dbReference type="RefSeq" id="WP_175395743.1">
    <property type="nucleotide sequence ID" value="NZ_JABMCB010000177.1"/>
</dbReference>
<keyword evidence="4" id="KW-1185">Reference proteome</keyword>
<dbReference type="EMBL" id="JABMCB010000177">
    <property type="protein sequence ID" value="NUU76012.1"/>
    <property type="molecule type" value="Genomic_DNA"/>
</dbReference>
<organism evidence="3 4">
    <name type="scientific">Paenibacillus xylanilyticus</name>
    <dbReference type="NCBI Taxonomy" id="248903"/>
    <lineage>
        <taxon>Bacteria</taxon>
        <taxon>Bacillati</taxon>
        <taxon>Bacillota</taxon>
        <taxon>Bacilli</taxon>
        <taxon>Bacillales</taxon>
        <taxon>Paenibacillaceae</taxon>
        <taxon>Paenibacillus</taxon>
    </lineage>
</organism>
<feature type="region of interest" description="Disordered" evidence="1">
    <location>
        <begin position="1"/>
        <end position="32"/>
    </location>
</feature>
<proteinExistence type="predicted"/>
<feature type="compositionally biased region" description="Polar residues" evidence="1">
    <location>
        <begin position="7"/>
        <end position="18"/>
    </location>
</feature>
<evidence type="ECO:0000256" key="2">
    <source>
        <dbReference type="SAM" id="Phobius"/>
    </source>
</evidence>
<reference evidence="3 4" key="1">
    <citation type="submission" date="2020-05" db="EMBL/GenBank/DDBJ databases">
        <title>Genome Sequencing of Type Strains.</title>
        <authorList>
            <person name="Lemaire J.F."/>
            <person name="Inderbitzin P."/>
            <person name="Gregorio O.A."/>
            <person name="Collins S.B."/>
            <person name="Wespe N."/>
            <person name="Knight-Connoni V."/>
        </authorList>
    </citation>
    <scope>NUCLEOTIDE SEQUENCE [LARGE SCALE GENOMIC DNA]</scope>
    <source>
        <strain evidence="3 4">LMG 21957</strain>
    </source>
</reference>
<evidence type="ECO:0000256" key="1">
    <source>
        <dbReference type="SAM" id="MobiDB-lite"/>
    </source>
</evidence>
<feature type="transmembrane region" description="Helical" evidence="2">
    <location>
        <begin position="62"/>
        <end position="82"/>
    </location>
</feature>
<dbReference type="Proteomes" id="UP000526125">
    <property type="component" value="Unassembled WGS sequence"/>
</dbReference>
<protein>
    <submittedName>
        <fullName evidence="3">Uncharacterized protein</fullName>
    </submittedName>
</protein>
<feature type="compositionally biased region" description="Basic residues" evidence="1">
    <location>
        <begin position="19"/>
        <end position="32"/>
    </location>
</feature>